<dbReference type="Proteomes" id="UP000014285">
    <property type="component" value="Unassembled WGS sequence"/>
</dbReference>
<dbReference type="EMBL" id="ANKB01000032">
    <property type="protein sequence ID" value="EPC64522.1"/>
    <property type="molecule type" value="Genomic_DNA"/>
</dbReference>
<gene>
    <name evidence="1" type="ORF">Lpl14_09680</name>
</gene>
<accession>A0A829GVU5</accession>
<dbReference type="Pfam" id="PF20330">
    <property type="entry name" value="DUF6625"/>
    <property type="match status" value="1"/>
</dbReference>
<dbReference type="RefSeq" id="WP_016373064.1">
    <property type="nucleotide sequence ID" value="NZ_ANKB01000032.1"/>
</dbReference>
<evidence type="ECO:0000313" key="2">
    <source>
        <dbReference type="Proteomes" id="UP000014285"/>
    </source>
</evidence>
<sequence length="325" mass="38468">MYRITLLSPFFGEKFPPTFPVLLDSLKDNPTIKFVIPTDIDFSTIDNISNVQFVKTSLPALKHKIDLMLGYHAHIISPYKLVDFKPTYGILFNEYIKDSEWWGYFDMDLVFGNISRFLTEDLLDSYDRIFTHGHLTLYRNNELVNNLWNYKYHLHEVPNFQTVATHKAIFAFDEWGWGKNKGRGISYALHQVPLVRQFDDISFFADLTPNLFSFRTTNGTNITKFEYYQGSLAGIDQLQNKHPYLYVHFQKRTMTNDVTDYTKPIYIVPNMFLNKIPVSIDLMKERSVWTVQQKMRRSKQIKSNLSLSYFWRRIRFAFSEGRNHK</sequence>
<proteinExistence type="predicted"/>
<name>A0A829GVU5_LACPA</name>
<organism evidence="1 2">
    <name type="scientific">Lacticaseibacillus paracasei subsp. tolerans Lpl14</name>
    <dbReference type="NCBI Taxonomy" id="1256229"/>
    <lineage>
        <taxon>Bacteria</taxon>
        <taxon>Bacillati</taxon>
        <taxon>Bacillota</taxon>
        <taxon>Bacilli</taxon>
        <taxon>Lactobacillales</taxon>
        <taxon>Lactobacillaceae</taxon>
        <taxon>Lacticaseibacillus</taxon>
    </lineage>
</organism>
<dbReference type="AlphaFoldDB" id="A0A829GVU5"/>
<evidence type="ECO:0000313" key="1">
    <source>
        <dbReference type="EMBL" id="EPC64522.1"/>
    </source>
</evidence>
<protein>
    <submittedName>
        <fullName evidence="1">Eps3O</fullName>
    </submittedName>
</protein>
<comment type="caution">
    <text evidence="1">The sequence shown here is derived from an EMBL/GenBank/DDBJ whole genome shotgun (WGS) entry which is preliminary data.</text>
</comment>
<reference evidence="1 2" key="1">
    <citation type="journal article" date="2013" name="PLoS ONE">
        <title>Lactobacillus paracasei comparative genomics: towards species pan-genome definition and exploitation of diversity.</title>
        <authorList>
            <person name="Smokvina T."/>
            <person name="Wels M."/>
            <person name="Polka J."/>
            <person name="Chervaux C."/>
            <person name="Brisse S."/>
            <person name="Boekhorst J."/>
            <person name="van Hylckama Vlieg J.E."/>
            <person name="Siezen R.J."/>
        </authorList>
    </citation>
    <scope>NUCLEOTIDE SEQUENCE [LARGE SCALE GENOMIC DNA]</scope>
    <source>
        <strain evidence="1 2">Lpl14</strain>
    </source>
</reference>
<dbReference type="InterPro" id="IPR046733">
    <property type="entry name" value="DUF6625"/>
</dbReference>